<evidence type="ECO:0000313" key="9">
    <source>
        <dbReference type="Proteomes" id="UP000092462"/>
    </source>
</evidence>
<dbReference type="Gene3D" id="3.40.850.10">
    <property type="entry name" value="Kinesin motor domain"/>
    <property type="match status" value="2"/>
</dbReference>
<evidence type="ECO:0000256" key="7">
    <source>
        <dbReference type="PROSITE-ProRule" id="PRU00283"/>
    </source>
</evidence>
<dbReference type="Proteomes" id="UP000092462">
    <property type="component" value="Unassembled WGS sequence"/>
</dbReference>
<protein>
    <submittedName>
        <fullName evidence="8">Uncharacterized protein</fullName>
    </submittedName>
</protein>
<dbReference type="Pfam" id="PF00225">
    <property type="entry name" value="Kinesin"/>
    <property type="match status" value="1"/>
</dbReference>
<dbReference type="PANTHER" id="PTHR47969">
    <property type="entry name" value="CHROMOSOME-ASSOCIATED KINESIN KIF4A-RELATED"/>
    <property type="match status" value="1"/>
</dbReference>
<keyword evidence="5" id="KW-0175">Coiled coil</keyword>
<evidence type="ECO:0000256" key="3">
    <source>
        <dbReference type="ARBA" id="ARBA00022741"/>
    </source>
</evidence>
<dbReference type="GO" id="GO:0005875">
    <property type="term" value="C:microtubule associated complex"/>
    <property type="evidence" value="ECO:0007669"/>
    <property type="project" value="TreeGrafter"/>
</dbReference>
<dbReference type="GO" id="GO:0051231">
    <property type="term" value="P:spindle elongation"/>
    <property type="evidence" value="ECO:0007669"/>
    <property type="project" value="TreeGrafter"/>
</dbReference>
<sequence length="174" mass="19484">MSRSWYIARQALRRHTPWARRKVARRIRENFTFSVSCTFLELHPKDLYYLLSDKPQKGYTLDIRESNNSILIPGVTEVAVASAVETTDCLIRGSAGRAVGATAMNSQSSRFQAIFSLVNLAGSERASETQATGERFREVVKVNKGLLCLGNVISTLRWEVGIIRENLFATEITS</sequence>
<evidence type="ECO:0000256" key="1">
    <source>
        <dbReference type="ARBA" id="ARBA00004245"/>
    </source>
</evidence>
<comment type="similarity">
    <text evidence="7">Belongs to the TRAFAC class myosin-kinesin ATPase superfamily. Kinesin family.</text>
</comment>
<proteinExistence type="inferred from homology"/>
<dbReference type="GO" id="GO:0003777">
    <property type="term" value="F:microtubule motor activity"/>
    <property type="evidence" value="ECO:0007669"/>
    <property type="project" value="InterPro"/>
</dbReference>
<dbReference type="InterPro" id="IPR001752">
    <property type="entry name" value="Kinesin_motor_dom"/>
</dbReference>
<dbReference type="EnsemblMetazoa" id="PPAI006694-RA">
    <property type="protein sequence ID" value="PPAI006694-PA"/>
    <property type="gene ID" value="PPAI006694"/>
</dbReference>
<accession>A0A1B0DF85</accession>
<dbReference type="VEuPathDB" id="VectorBase:PPAI006694"/>
<dbReference type="GO" id="GO:0007018">
    <property type="term" value="P:microtubule-based movement"/>
    <property type="evidence" value="ECO:0007669"/>
    <property type="project" value="InterPro"/>
</dbReference>
<dbReference type="SUPFAM" id="SSF52540">
    <property type="entry name" value="P-loop containing nucleoside triphosphate hydrolases"/>
    <property type="match status" value="1"/>
</dbReference>
<comment type="caution">
    <text evidence="7">Lacks conserved residue(s) required for the propagation of feature annotation.</text>
</comment>
<evidence type="ECO:0000256" key="6">
    <source>
        <dbReference type="ARBA" id="ARBA00023212"/>
    </source>
</evidence>
<keyword evidence="2" id="KW-0963">Cytoplasm</keyword>
<comment type="subcellular location">
    <subcellularLocation>
        <location evidence="1">Cytoplasm</location>
        <location evidence="1">Cytoskeleton</location>
    </subcellularLocation>
</comment>
<dbReference type="VEuPathDB" id="VectorBase:PPAPM1_002286"/>
<keyword evidence="9" id="KW-1185">Reference proteome</keyword>
<dbReference type="InterPro" id="IPR036961">
    <property type="entry name" value="Kinesin_motor_dom_sf"/>
</dbReference>
<dbReference type="GO" id="GO:0008017">
    <property type="term" value="F:microtubule binding"/>
    <property type="evidence" value="ECO:0007669"/>
    <property type="project" value="InterPro"/>
</dbReference>
<evidence type="ECO:0000256" key="4">
    <source>
        <dbReference type="ARBA" id="ARBA00022840"/>
    </source>
</evidence>
<dbReference type="InterPro" id="IPR027417">
    <property type="entry name" value="P-loop_NTPase"/>
</dbReference>
<keyword evidence="4" id="KW-0067">ATP-binding</keyword>
<dbReference type="PROSITE" id="PS50067">
    <property type="entry name" value="KINESIN_MOTOR_2"/>
    <property type="match status" value="1"/>
</dbReference>
<evidence type="ECO:0000256" key="2">
    <source>
        <dbReference type="ARBA" id="ARBA00022490"/>
    </source>
</evidence>
<dbReference type="InterPro" id="IPR027640">
    <property type="entry name" value="Kinesin-like_fam"/>
</dbReference>
<dbReference type="SMART" id="SM00129">
    <property type="entry name" value="KISc"/>
    <property type="match status" value="1"/>
</dbReference>
<keyword evidence="6" id="KW-0206">Cytoskeleton</keyword>
<dbReference type="GO" id="GO:0007052">
    <property type="term" value="P:mitotic spindle organization"/>
    <property type="evidence" value="ECO:0007669"/>
    <property type="project" value="TreeGrafter"/>
</dbReference>
<keyword evidence="3" id="KW-0547">Nucleotide-binding</keyword>
<name>A0A1B0DF85_PHLPP</name>
<organism evidence="8 9">
    <name type="scientific">Phlebotomus papatasi</name>
    <name type="common">Sandfly</name>
    <dbReference type="NCBI Taxonomy" id="29031"/>
    <lineage>
        <taxon>Eukaryota</taxon>
        <taxon>Metazoa</taxon>
        <taxon>Ecdysozoa</taxon>
        <taxon>Arthropoda</taxon>
        <taxon>Hexapoda</taxon>
        <taxon>Insecta</taxon>
        <taxon>Pterygota</taxon>
        <taxon>Neoptera</taxon>
        <taxon>Endopterygota</taxon>
        <taxon>Diptera</taxon>
        <taxon>Nematocera</taxon>
        <taxon>Psychodoidea</taxon>
        <taxon>Psychodidae</taxon>
        <taxon>Phlebotomus</taxon>
        <taxon>Phlebotomus</taxon>
    </lineage>
</organism>
<dbReference type="EMBL" id="AJVK01058604">
    <property type="status" value="NOT_ANNOTATED_CDS"/>
    <property type="molecule type" value="Genomic_DNA"/>
</dbReference>
<dbReference type="PANTHER" id="PTHR47969:SF15">
    <property type="entry name" value="CHROMOSOME-ASSOCIATED KINESIN KIF4A-RELATED"/>
    <property type="match status" value="1"/>
</dbReference>
<dbReference type="AlphaFoldDB" id="A0A1B0DF85"/>
<evidence type="ECO:0000313" key="8">
    <source>
        <dbReference type="EnsemblMetazoa" id="PPAI006694-PA"/>
    </source>
</evidence>
<reference evidence="8" key="1">
    <citation type="submission" date="2022-08" db="UniProtKB">
        <authorList>
            <consortium name="EnsemblMetazoa"/>
        </authorList>
    </citation>
    <scope>IDENTIFICATION</scope>
    <source>
        <strain evidence="8">Israel</strain>
    </source>
</reference>
<dbReference type="GO" id="GO:0005524">
    <property type="term" value="F:ATP binding"/>
    <property type="evidence" value="ECO:0007669"/>
    <property type="project" value="UniProtKB-KW"/>
</dbReference>
<evidence type="ECO:0000256" key="5">
    <source>
        <dbReference type="ARBA" id="ARBA00023054"/>
    </source>
</evidence>